<dbReference type="Pfam" id="PF07726">
    <property type="entry name" value="AAA_3"/>
    <property type="match status" value="1"/>
</dbReference>
<organism evidence="2 3">
    <name type="scientific">Candidatus Sungiibacteriota bacterium</name>
    <dbReference type="NCBI Taxonomy" id="2750080"/>
    <lineage>
        <taxon>Bacteria</taxon>
        <taxon>Candidatus Sungiibacteriota</taxon>
    </lineage>
</organism>
<evidence type="ECO:0000313" key="3">
    <source>
        <dbReference type="Proteomes" id="UP000595618"/>
    </source>
</evidence>
<name>A0A7T5UR05_9BACT</name>
<dbReference type="InterPro" id="IPR011703">
    <property type="entry name" value="ATPase_AAA-3"/>
</dbReference>
<dbReference type="PANTHER" id="PTHR42759">
    <property type="entry name" value="MOXR FAMILY PROTEIN"/>
    <property type="match status" value="1"/>
</dbReference>
<dbReference type="Gene3D" id="1.10.8.80">
    <property type="entry name" value="Magnesium chelatase subunit I, C-Terminal domain"/>
    <property type="match status" value="1"/>
</dbReference>
<dbReference type="EMBL" id="CP066690">
    <property type="protein sequence ID" value="QQG44976.1"/>
    <property type="molecule type" value="Genomic_DNA"/>
</dbReference>
<reference evidence="2 3" key="1">
    <citation type="submission" date="2020-07" db="EMBL/GenBank/DDBJ databases">
        <title>Huge and variable diversity of episymbiotic CPR bacteria and DPANN archaea in groundwater ecosystems.</title>
        <authorList>
            <person name="He C.Y."/>
            <person name="Keren R."/>
            <person name="Whittaker M."/>
            <person name="Farag I.F."/>
            <person name="Doudna J."/>
            <person name="Cate J.H.D."/>
            <person name="Banfield J.F."/>
        </authorList>
    </citation>
    <scope>NUCLEOTIDE SEQUENCE [LARGE SCALE GENOMIC DNA]</scope>
    <source>
        <strain evidence="2">NC_groundwater_541_Ag_S-0.1um_46_50</strain>
    </source>
</reference>
<dbReference type="PANTHER" id="PTHR42759:SF1">
    <property type="entry name" value="MAGNESIUM-CHELATASE SUBUNIT CHLD"/>
    <property type="match status" value="1"/>
</dbReference>
<dbReference type="CDD" id="cd00009">
    <property type="entry name" value="AAA"/>
    <property type="match status" value="1"/>
</dbReference>
<dbReference type="InterPro" id="IPR027417">
    <property type="entry name" value="P-loop_NTPase"/>
</dbReference>
<dbReference type="SMART" id="SM00382">
    <property type="entry name" value="AAA"/>
    <property type="match status" value="1"/>
</dbReference>
<protein>
    <submittedName>
        <fullName evidence="2">AAA family ATPase</fullName>
    </submittedName>
</protein>
<evidence type="ECO:0000313" key="2">
    <source>
        <dbReference type="EMBL" id="QQG44976.1"/>
    </source>
</evidence>
<dbReference type="Proteomes" id="UP000595618">
    <property type="component" value="Chromosome"/>
</dbReference>
<feature type="domain" description="AAA+ ATPase" evidence="1">
    <location>
        <begin position="91"/>
        <end position="234"/>
    </location>
</feature>
<sequence>MAGKKGYAYYRSLEEDPSLHERHREVIRVVNLLLNGLRAVIVGRELERVATSVVVGLFSVSDSKPAMTHVKLRQEGDELVKETVFSEGIVVSGNILLTGPPGGGKTYLAETLASLSGLSLAFVQMTPDLTPQDLIVTDVLEGDKVFTYYGPVFRHILLADEINRATPKTQSALIQRMSSGAVTFNKDGKNITKVLPTPCFTIASRNPIEQEGTYPLPEAQLDRFLYHVYFSLPSRQTLEDVARFVPGQRDMALQPVTEEDDILKSRDFIAREIEVPEKMIKYMARLIEATYSPLDHGLFPELKEKLAGEPLLSLPPNSRAILHLRNSSQTLACIAGERVVGPYNIKKRFYEAVNHRFVINPRVRGLLMEYGGPERFLRILIKGDPDKRQHGLLDVIPIEE</sequence>
<dbReference type="GO" id="GO:0005524">
    <property type="term" value="F:ATP binding"/>
    <property type="evidence" value="ECO:0007669"/>
    <property type="project" value="InterPro"/>
</dbReference>
<dbReference type="GO" id="GO:0016887">
    <property type="term" value="F:ATP hydrolysis activity"/>
    <property type="evidence" value="ECO:0007669"/>
    <property type="project" value="InterPro"/>
</dbReference>
<gene>
    <name evidence="2" type="ORF">HYW89_03150</name>
</gene>
<dbReference type="SUPFAM" id="SSF52540">
    <property type="entry name" value="P-loop containing nucleoside triphosphate hydrolases"/>
    <property type="match status" value="1"/>
</dbReference>
<dbReference type="Gene3D" id="3.40.50.300">
    <property type="entry name" value="P-loop containing nucleotide triphosphate hydrolases"/>
    <property type="match status" value="1"/>
</dbReference>
<proteinExistence type="predicted"/>
<accession>A0A7T5UR05</accession>
<evidence type="ECO:0000259" key="1">
    <source>
        <dbReference type="SMART" id="SM00382"/>
    </source>
</evidence>
<dbReference type="InterPro" id="IPR003593">
    <property type="entry name" value="AAA+_ATPase"/>
</dbReference>
<dbReference type="AlphaFoldDB" id="A0A7T5UR05"/>
<dbReference type="InterPro" id="IPR050764">
    <property type="entry name" value="CbbQ/NirQ/NorQ/GpvN"/>
</dbReference>